<gene>
    <name evidence="2" type="ORF">A3196_11660</name>
</gene>
<name>A0A1E2URF4_9GAMM</name>
<dbReference type="SUPFAM" id="SSF54427">
    <property type="entry name" value="NTF2-like"/>
    <property type="match status" value="1"/>
</dbReference>
<comment type="caution">
    <text evidence="2">The sequence shown here is derived from an EMBL/GenBank/DDBJ whole genome shotgun (WGS) entry which is preliminary data.</text>
</comment>
<dbReference type="InterPro" id="IPR037401">
    <property type="entry name" value="SnoaL-like"/>
</dbReference>
<protein>
    <recommendedName>
        <fullName evidence="1">SnoaL-like domain-containing protein</fullName>
    </recommendedName>
</protein>
<evidence type="ECO:0000313" key="2">
    <source>
        <dbReference type="EMBL" id="ODB97358.1"/>
    </source>
</evidence>
<evidence type="ECO:0000313" key="3">
    <source>
        <dbReference type="Proteomes" id="UP000094849"/>
    </source>
</evidence>
<dbReference type="STRING" id="1818881.A3196_11660"/>
<evidence type="ECO:0000259" key="1">
    <source>
        <dbReference type="Pfam" id="PF12680"/>
    </source>
</evidence>
<feature type="domain" description="SnoaL-like" evidence="1">
    <location>
        <begin position="13"/>
        <end position="104"/>
    </location>
</feature>
<dbReference type="Pfam" id="PF12680">
    <property type="entry name" value="SnoaL_2"/>
    <property type="match status" value="1"/>
</dbReference>
<dbReference type="AlphaFoldDB" id="A0A1E2URF4"/>
<proteinExistence type="predicted"/>
<dbReference type="RefSeq" id="WP_069005130.1">
    <property type="nucleotide sequence ID" value="NZ_LVJW01000003.1"/>
</dbReference>
<organism evidence="2 3">
    <name type="scientific">Candidatus Thiodiazotropha endoloripes</name>
    <dbReference type="NCBI Taxonomy" id="1818881"/>
    <lineage>
        <taxon>Bacteria</taxon>
        <taxon>Pseudomonadati</taxon>
        <taxon>Pseudomonadota</taxon>
        <taxon>Gammaproteobacteria</taxon>
        <taxon>Chromatiales</taxon>
        <taxon>Sedimenticolaceae</taxon>
        <taxon>Candidatus Thiodiazotropha</taxon>
    </lineage>
</organism>
<keyword evidence="3" id="KW-1185">Reference proteome</keyword>
<dbReference type="Gene3D" id="3.10.450.50">
    <property type="match status" value="1"/>
</dbReference>
<reference evidence="2 3" key="1">
    <citation type="submission" date="2016-03" db="EMBL/GenBank/DDBJ databases">
        <title>Chemosynthetic sulphur-oxidizing symbionts of marine invertebrate animals are capable of nitrogen fixation.</title>
        <authorList>
            <person name="Petersen J.M."/>
            <person name="Kemper A."/>
            <person name="Gruber-Vodicka H."/>
            <person name="Cardini U."/>
            <person name="Geest Mvander."/>
            <person name="Kleiner M."/>
            <person name="Bulgheresi S."/>
            <person name="Fussmann M."/>
            <person name="Herbold C."/>
            <person name="Seah B.K.B."/>
            <person name="Antony C.Paul."/>
            <person name="Liu D."/>
            <person name="Belitz A."/>
            <person name="Weber M."/>
        </authorList>
    </citation>
    <scope>NUCLEOTIDE SEQUENCE [LARGE SCALE GENOMIC DNA]</scope>
    <source>
        <strain evidence="2">G_D</strain>
    </source>
</reference>
<accession>A0A1E2URF4</accession>
<dbReference type="Proteomes" id="UP000094849">
    <property type="component" value="Unassembled WGS sequence"/>
</dbReference>
<dbReference type="InterPro" id="IPR032710">
    <property type="entry name" value="NTF2-like_dom_sf"/>
</dbReference>
<dbReference type="EMBL" id="LVJZ01000003">
    <property type="protein sequence ID" value="ODB97358.1"/>
    <property type="molecule type" value="Genomic_DNA"/>
</dbReference>
<sequence>MSEIGQWLSRYSDLFETLDKAKLEQFDQVFNHQVHFKDPFNDVTGIESVKRVFRHMFNVCDSCQFEVGDRCGSGYQGFMHWKFHYTMKGSSKSRIIVGISQVRFNPLGEVIEHIDYWDSAEYIYEKLPLLGGLLSWIRKRYLQAV</sequence>